<evidence type="ECO:0000313" key="5">
    <source>
        <dbReference type="Proteomes" id="UP001205920"/>
    </source>
</evidence>
<dbReference type="SUPFAM" id="SSF53590">
    <property type="entry name" value="Nucleoside hydrolase"/>
    <property type="match status" value="1"/>
</dbReference>
<dbReference type="Pfam" id="PF01156">
    <property type="entry name" value="IU_nuc_hydro"/>
    <property type="match status" value="1"/>
</dbReference>
<keyword evidence="5" id="KW-1185">Reference proteome</keyword>
<dbReference type="EMBL" id="JAEUWV010000003">
    <property type="protein sequence ID" value="MCO6394061.1"/>
    <property type="molecule type" value="Genomic_DNA"/>
</dbReference>
<evidence type="ECO:0000256" key="2">
    <source>
        <dbReference type="ARBA" id="ARBA00023295"/>
    </source>
</evidence>
<dbReference type="Gene3D" id="3.90.245.10">
    <property type="entry name" value="Ribonucleoside hydrolase-like"/>
    <property type="match status" value="1"/>
</dbReference>
<evidence type="ECO:0000313" key="4">
    <source>
        <dbReference type="EMBL" id="MCO6394061.1"/>
    </source>
</evidence>
<keyword evidence="2" id="KW-0326">Glycosidase</keyword>
<sequence>MRIIIDCAPGVEDTLALAYVVAAHHRGRAELECVTTSSGSVSAAQCAQHAAWVLARCGLPAVAVAAGCDAPKHQPTRDAGLGDAQVPERYVANDWDLLWADACARGTRDLCLICTGPLTNLAEFSRRYPEYFDALEHIVVSESSLLLDREASDVVLQDTPVAITVCAAPETLGQVDVQRCAPLAEVGATAVTGVSLLAAQVALGDIQTGGQCVTLAPAEEDDDPNALVLDTADVDEEDVVKLFDACCATFDALARGDDALDVTRHLRAED</sequence>
<evidence type="ECO:0000256" key="1">
    <source>
        <dbReference type="ARBA" id="ARBA00022801"/>
    </source>
</evidence>
<dbReference type="InterPro" id="IPR036452">
    <property type="entry name" value="Ribo_hydro-like"/>
</dbReference>
<dbReference type="PANTHER" id="PTHR12304:SF4">
    <property type="entry name" value="URIDINE NUCLEOSIDASE"/>
    <property type="match status" value="1"/>
</dbReference>
<comment type="caution">
    <text evidence="4">The sequence shown here is derived from an EMBL/GenBank/DDBJ whole genome shotgun (WGS) entry which is preliminary data.</text>
</comment>
<dbReference type="RefSeq" id="WP_252931050.1">
    <property type="nucleotide sequence ID" value="NZ_JAEUWV010000003.1"/>
</dbReference>
<protein>
    <submittedName>
        <fullName evidence="4">Nucleoside hydrolase</fullName>
    </submittedName>
</protein>
<evidence type="ECO:0000259" key="3">
    <source>
        <dbReference type="Pfam" id="PF01156"/>
    </source>
</evidence>
<dbReference type="GO" id="GO:0006152">
    <property type="term" value="P:purine nucleoside catabolic process"/>
    <property type="evidence" value="ECO:0007669"/>
    <property type="project" value="TreeGrafter"/>
</dbReference>
<feature type="domain" description="Inosine/uridine-preferring nucleoside hydrolase" evidence="3">
    <location>
        <begin position="3"/>
        <end position="140"/>
    </location>
</feature>
<organism evidence="4 5">
    <name type="scientific">Corynebacterium lipophilum</name>
    <dbReference type="NCBI Taxonomy" id="2804918"/>
    <lineage>
        <taxon>Bacteria</taxon>
        <taxon>Bacillati</taxon>
        <taxon>Actinomycetota</taxon>
        <taxon>Actinomycetes</taxon>
        <taxon>Mycobacteriales</taxon>
        <taxon>Corynebacteriaceae</taxon>
        <taxon>Corynebacterium</taxon>
    </lineage>
</organism>
<dbReference type="AlphaFoldDB" id="A0AAW5HWD5"/>
<keyword evidence="1 4" id="KW-0378">Hydrolase</keyword>
<accession>A0AAW5HWD5</accession>
<gene>
    <name evidence="4" type="ORF">JMN37_03530</name>
</gene>
<reference evidence="4 5" key="1">
    <citation type="submission" date="2021-01" db="EMBL/GenBank/DDBJ databases">
        <title>Identification and Characterization of Corynebacterium sp.</title>
        <authorList>
            <person name="Luo Q."/>
            <person name="Qu P."/>
            <person name="Chen Q."/>
        </authorList>
    </citation>
    <scope>NUCLEOTIDE SEQUENCE [LARGE SCALE GENOMIC DNA]</scope>
    <source>
        <strain evidence="4 5">MC-18</strain>
    </source>
</reference>
<proteinExistence type="predicted"/>
<dbReference type="GO" id="GO:0005829">
    <property type="term" value="C:cytosol"/>
    <property type="evidence" value="ECO:0007669"/>
    <property type="project" value="TreeGrafter"/>
</dbReference>
<dbReference type="Proteomes" id="UP001205920">
    <property type="component" value="Unassembled WGS sequence"/>
</dbReference>
<name>A0AAW5HWD5_9CORY</name>
<dbReference type="GO" id="GO:0008477">
    <property type="term" value="F:purine nucleosidase activity"/>
    <property type="evidence" value="ECO:0007669"/>
    <property type="project" value="TreeGrafter"/>
</dbReference>
<dbReference type="PANTHER" id="PTHR12304">
    <property type="entry name" value="INOSINE-URIDINE PREFERRING NUCLEOSIDE HYDROLASE"/>
    <property type="match status" value="1"/>
</dbReference>
<dbReference type="InterPro" id="IPR023186">
    <property type="entry name" value="IUNH"/>
</dbReference>
<dbReference type="InterPro" id="IPR001910">
    <property type="entry name" value="Inosine/uridine_hydrolase_dom"/>
</dbReference>